<protein>
    <recommendedName>
        <fullName evidence="2">Obg domain-containing protein</fullName>
    </recommendedName>
</protein>
<sequence length="270" mass="30381">MEFKQFPALKSKTLTLTKPHRKTLTLTKPHCKTLTPIATANSNLKRPNSSPRREQSLPPPAKTLARLHPLEHCTVPSFNFESEALKEVKLSDSNAVKLDDGRETQRFRTHDGLNGDLRVDSRRFEVFEINVDFEEAKDDDYEYESEEEEEEETVNDCNSGRKFMSKRETVGMECWLFGARNLCQWGPSGGDGCRGWNASVEVGGSMNSSFPFRNIVYYRTGRGVHGQGMSMDGAKGKDVVVIVPARMVARESGNEEVLLWSCLVGEGMLR</sequence>
<dbReference type="Pfam" id="PF01018">
    <property type="entry name" value="GTP1_OBG"/>
    <property type="match status" value="1"/>
</dbReference>
<dbReference type="InterPro" id="IPR006169">
    <property type="entry name" value="GTP1_OBG_dom"/>
</dbReference>
<evidence type="ECO:0000256" key="1">
    <source>
        <dbReference type="SAM" id="MobiDB-lite"/>
    </source>
</evidence>
<dbReference type="InterPro" id="IPR036726">
    <property type="entry name" value="GTP1_OBG_dom_sf"/>
</dbReference>
<organism evidence="3 4">
    <name type="scientific">Populus deltoides</name>
    <name type="common">Eastern poplar</name>
    <name type="synonym">Eastern cottonwood</name>
    <dbReference type="NCBI Taxonomy" id="3696"/>
    <lineage>
        <taxon>Eukaryota</taxon>
        <taxon>Viridiplantae</taxon>
        <taxon>Streptophyta</taxon>
        <taxon>Embryophyta</taxon>
        <taxon>Tracheophyta</taxon>
        <taxon>Spermatophyta</taxon>
        <taxon>Magnoliopsida</taxon>
        <taxon>eudicotyledons</taxon>
        <taxon>Gunneridae</taxon>
        <taxon>Pentapetalae</taxon>
        <taxon>rosids</taxon>
        <taxon>fabids</taxon>
        <taxon>Malpighiales</taxon>
        <taxon>Salicaceae</taxon>
        <taxon>Saliceae</taxon>
        <taxon>Populus</taxon>
    </lineage>
</organism>
<evidence type="ECO:0000313" key="3">
    <source>
        <dbReference type="EMBL" id="KAH8499719.1"/>
    </source>
</evidence>
<comment type="caution">
    <text evidence="3">The sequence shown here is derived from an EMBL/GenBank/DDBJ whole genome shotgun (WGS) entry which is preliminary data.</text>
</comment>
<dbReference type="SUPFAM" id="SSF82051">
    <property type="entry name" value="Obg GTP-binding protein N-terminal domain"/>
    <property type="match status" value="1"/>
</dbReference>
<dbReference type="Proteomes" id="UP000807159">
    <property type="component" value="Chromosome 8"/>
</dbReference>
<feature type="compositionally biased region" description="Polar residues" evidence="1">
    <location>
        <begin position="36"/>
        <end position="50"/>
    </location>
</feature>
<accession>A0A8T2Y3K8</accession>
<dbReference type="Gene3D" id="2.70.210.12">
    <property type="entry name" value="GTP1/OBG domain"/>
    <property type="match status" value="1"/>
</dbReference>
<gene>
    <name evidence="3" type="ORF">H0E87_015090</name>
</gene>
<feature type="region of interest" description="Disordered" evidence="1">
    <location>
        <begin position="34"/>
        <end position="62"/>
    </location>
</feature>
<feature type="domain" description="Obg" evidence="2">
    <location>
        <begin position="185"/>
        <end position="258"/>
    </location>
</feature>
<evidence type="ECO:0000259" key="2">
    <source>
        <dbReference type="Pfam" id="PF01018"/>
    </source>
</evidence>
<dbReference type="AlphaFoldDB" id="A0A8T2Y3K8"/>
<name>A0A8T2Y3K8_POPDE</name>
<reference evidence="3" key="1">
    <citation type="journal article" date="2021" name="J. Hered.">
        <title>Genome Assembly of Salicaceae Populus deltoides (Eastern Cottonwood) I-69 Based on Nanopore Sequencing and Hi-C Technologies.</title>
        <authorList>
            <person name="Bai S."/>
            <person name="Wu H."/>
            <person name="Zhang J."/>
            <person name="Pan Z."/>
            <person name="Zhao W."/>
            <person name="Li Z."/>
            <person name="Tong C."/>
        </authorList>
    </citation>
    <scope>NUCLEOTIDE SEQUENCE</scope>
    <source>
        <tissue evidence="3">Leaf</tissue>
    </source>
</reference>
<dbReference type="EMBL" id="JACEGQ020000008">
    <property type="protein sequence ID" value="KAH8499719.1"/>
    <property type="molecule type" value="Genomic_DNA"/>
</dbReference>
<keyword evidence="4" id="KW-1185">Reference proteome</keyword>
<evidence type="ECO:0000313" key="4">
    <source>
        <dbReference type="Proteomes" id="UP000807159"/>
    </source>
</evidence>
<proteinExistence type="predicted"/>